<comment type="subunit">
    <text evidence="4">Component of the eukaryotic translation initiation factor 3 (eIF-3) complex.</text>
</comment>
<dbReference type="Proteomes" id="UP000008837">
    <property type="component" value="Unassembled WGS sequence"/>
</dbReference>
<dbReference type="HAMAP" id="MF_03007">
    <property type="entry name" value="eIF3h"/>
    <property type="match status" value="1"/>
</dbReference>
<protein>
    <recommendedName>
        <fullName evidence="4">Eukaryotic translation initiation factor 3 subunit H</fullName>
        <shortName evidence="4">eIF3h</shortName>
    </recommendedName>
</protein>
<dbReference type="Gene3D" id="3.40.140.10">
    <property type="entry name" value="Cytidine Deaminase, domain 2"/>
    <property type="match status" value="1"/>
</dbReference>
<evidence type="ECO:0000259" key="7">
    <source>
        <dbReference type="Pfam" id="PF19445"/>
    </source>
</evidence>
<dbReference type="RefSeq" id="XP_001730960.1">
    <property type="nucleotide sequence ID" value="XM_001730908.1"/>
</dbReference>
<evidence type="ECO:0000256" key="3">
    <source>
        <dbReference type="ARBA" id="ARBA00022917"/>
    </source>
</evidence>
<dbReference type="OMA" id="WYQSTYF"/>
<keyword evidence="9" id="KW-1185">Reference proteome</keyword>
<sequence length="409" mass="44428">MSRTESIAAVARGEEASENVAPQVERGAFTEKDQENLAMDSDAITQVQVDGMVLMKIVKHCKDNHAVNGSNAWGALLGMDMGGTLEVTNAFGLPGMRSERGDEEERTTKSSMQYMGEMLRLLHQVSADINPVGLYQGAFLGPFLNTAVVDGLNTLSLLMEREGQHGRGKAVMLVHDYAQLAQGNTVLKAFRLSSSFIDAYRKGKFSSQSLIEHRLTFSNVLIEIPVHIRNSALLDAMLTTLTTEQASDARIVPPTSREELSSSLSSGHVLVPPNYMDLNLALEPVLVSTMESTLDAAETYAAEAGNVGYQARQIAREKARADAFVARRKAENATRESAGLAPLPLDEVHKLFKIPAEPNRLESLLLLNQLDSAAQRLSETAAVGAVQLDAARTGTALDRIVCERFPYES</sequence>
<dbReference type="GO" id="GO:0008237">
    <property type="term" value="F:metallopeptidase activity"/>
    <property type="evidence" value="ECO:0007669"/>
    <property type="project" value="InterPro"/>
</dbReference>
<comment type="caution">
    <text evidence="8">The sequence shown here is derived from an EMBL/GenBank/DDBJ whole genome shotgun (WGS) entry which is preliminary data.</text>
</comment>
<dbReference type="AlphaFoldDB" id="A8PZX6"/>
<dbReference type="GO" id="GO:0001732">
    <property type="term" value="P:formation of cytoplasmic translation initiation complex"/>
    <property type="evidence" value="ECO:0007669"/>
    <property type="project" value="UniProtKB-UniRule"/>
</dbReference>
<dbReference type="FunCoup" id="A8PZX6">
    <property type="interactions" value="686"/>
</dbReference>
<accession>A8PZX6</accession>
<name>A8PZX6_MALGO</name>
<feature type="domain" description="JAB1/MPN/MOV34 metalloenzyme" evidence="6">
    <location>
        <begin position="43"/>
        <end position="137"/>
    </location>
</feature>
<proteinExistence type="inferred from homology"/>
<evidence type="ECO:0000313" key="9">
    <source>
        <dbReference type="Proteomes" id="UP000008837"/>
    </source>
</evidence>
<dbReference type="InterPro" id="IPR027524">
    <property type="entry name" value="eIF3h"/>
</dbReference>
<dbReference type="GO" id="GO:0005852">
    <property type="term" value="C:eukaryotic translation initiation factor 3 complex"/>
    <property type="evidence" value="ECO:0007669"/>
    <property type="project" value="UniProtKB-UniRule"/>
</dbReference>
<dbReference type="EMBL" id="AAYY01000006">
    <property type="protein sequence ID" value="EDP43746.1"/>
    <property type="molecule type" value="Genomic_DNA"/>
</dbReference>
<evidence type="ECO:0000256" key="2">
    <source>
        <dbReference type="ARBA" id="ARBA00022540"/>
    </source>
</evidence>
<comment type="similarity">
    <text evidence="4">Belongs to the eIF-3 subunit H family.</text>
</comment>
<dbReference type="STRING" id="425265.A8PZX6"/>
<evidence type="ECO:0000259" key="6">
    <source>
        <dbReference type="Pfam" id="PF01398"/>
    </source>
</evidence>
<evidence type="ECO:0000256" key="1">
    <source>
        <dbReference type="ARBA" id="ARBA00022490"/>
    </source>
</evidence>
<comment type="function">
    <text evidence="4">Component of the eukaryotic translation initiation factor 3 (eIF-3) complex, which is involved in protein synthesis of a specialized repertoire of mRNAs and, together with other initiation factors, stimulates binding of mRNA and methionyl-tRNAi to the 40S ribosome. The eIF-3 complex specifically targets and initiates translation of a subset of mRNAs involved in cell proliferation.</text>
</comment>
<dbReference type="GeneID" id="5855267"/>
<dbReference type="KEGG" id="mgl:MGL_1959"/>
<dbReference type="InterPro" id="IPR050242">
    <property type="entry name" value="JAMM_MPN+_peptidase_M67A"/>
</dbReference>
<dbReference type="GO" id="GO:0033290">
    <property type="term" value="C:eukaryotic 48S preinitiation complex"/>
    <property type="evidence" value="ECO:0007669"/>
    <property type="project" value="UniProtKB-UniRule"/>
</dbReference>
<dbReference type="OrthoDB" id="10265695at2759"/>
<keyword evidence="3 4" id="KW-0648">Protein biosynthesis</keyword>
<comment type="subcellular location">
    <subcellularLocation>
        <location evidence="4">Cytoplasm</location>
    </subcellularLocation>
</comment>
<dbReference type="InterPro" id="IPR000555">
    <property type="entry name" value="JAMM/MPN+_dom"/>
</dbReference>
<keyword evidence="2 4" id="KW-0396">Initiation factor</keyword>
<dbReference type="PANTHER" id="PTHR10410">
    <property type="entry name" value="EUKARYOTIC TRANSLATION INITIATION FACTOR 3 -RELATED"/>
    <property type="match status" value="1"/>
</dbReference>
<dbReference type="CDD" id="cd08065">
    <property type="entry name" value="MPN_eIF3h"/>
    <property type="match status" value="1"/>
</dbReference>
<gene>
    <name evidence="8" type="ORF">MGL_1959</name>
</gene>
<organism evidence="8 9">
    <name type="scientific">Malassezia globosa (strain ATCC MYA-4612 / CBS 7966)</name>
    <name type="common">Dandruff-associated fungus</name>
    <dbReference type="NCBI Taxonomy" id="425265"/>
    <lineage>
        <taxon>Eukaryota</taxon>
        <taxon>Fungi</taxon>
        <taxon>Dikarya</taxon>
        <taxon>Basidiomycota</taxon>
        <taxon>Ustilaginomycotina</taxon>
        <taxon>Malasseziomycetes</taxon>
        <taxon>Malasseziales</taxon>
        <taxon>Malasseziaceae</taxon>
        <taxon>Malassezia</taxon>
    </lineage>
</organism>
<dbReference type="Pfam" id="PF19445">
    <property type="entry name" value="eIF3h_C"/>
    <property type="match status" value="1"/>
</dbReference>
<evidence type="ECO:0000313" key="8">
    <source>
        <dbReference type="EMBL" id="EDP43746.1"/>
    </source>
</evidence>
<evidence type="ECO:0000256" key="4">
    <source>
        <dbReference type="HAMAP-Rule" id="MF_03007"/>
    </source>
</evidence>
<dbReference type="VEuPathDB" id="FungiDB:MGL_1959"/>
<evidence type="ECO:0000256" key="5">
    <source>
        <dbReference type="SAM" id="MobiDB-lite"/>
    </source>
</evidence>
<dbReference type="InterPro" id="IPR045810">
    <property type="entry name" value="eIF3h_C"/>
</dbReference>
<keyword evidence="1 4" id="KW-0963">Cytoplasm</keyword>
<dbReference type="InParanoid" id="A8PZX6"/>
<reference evidence="8 9" key="1">
    <citation type="journal article" date="2007" name="Proc. Natl. Acad. Sci. U.S.A.">
        <title>Dandruff-associated Malassezia genomes reveal convergent and divergent virulence traits shared with plant and human fungal pathogens.</title>
        <authorList>
            <person name="Xu J."/>
            <person name="Saunders C.W."/>
            <person name="Hu P."/>
            <person name="Grant R.A."/>
            <person name="Boekhout T."/>
            <person name="Kuramae E.E."/>
            <person name="Kronstad J.W."/>
            <person name="Deangelis Y.M."/>
            <person name="Reeder N.L."/>
            <person name="Johnstone K.R."/>
            <person name="Leland M."/>
            <person name="Fieno A.M."/>
            <person name="Begley W.M."/>
            <person name="Sun Y."/>
            <person name="Lacey M.P."/>
            <person name="Chaudhary T."/>
            <person name="Keough T."/>
            <person name="Chu L."/>
            <person name="Sears R."/>
            <person name="Yuan B."/>
            <person name="Dawson T.L.Jr."/>
        </authorList>
    </citation>
    <scope>NUCLEOTIDE SEQUENCE [LARGE SCALE GENOMIC DNA]</scope>
    <source>
        <strain evidence="9">ATCC MYA-4612 / CBS 7966</strain>
    </source>
</reference>
<dbReference type="Pfam" id="PF01398">
    <property type="entry name" value="JAB"/>
    <property type="match status" value="1"/>
</dbReference>
<dbReference type="GO" id="GO:0016282">
    <property type="term" value="C:eukaryotic 43S preinitiation complex"/>
    <property type="evidence" value="ECO:0007669"/>
    <property type="project" value="UniProtKB-UniRule"/>
</dbReference>
<feature type="domain" description="eIF3h C-terminal" evidence="7">
    <location>
        <begin position="181"/>
        <end position="388"/>
    </location>
</feature>
<feature type="region of interest" description="Disordered" evidence="5">
    <location>
        <begin position="1"/>
        <end position="22"/>
    </location>
</feature>
<dbReference type="GO" id="GO:0003743">
    <property type="term" value="F:translation initiation factor activity"/>
    <property type="evidence" value="ECO:0007669"/>
    <property type="project" value="UniProtKB-UniRule"/>
</dbReference>